<dbReference type="PANTHER" id="PTHR30537">
    <property type="entry name" value="HTH-TYPE TRANSCRIPTIONAL REGULATOR"/>
    <property type="match status" value="1"/>
</dbReference>
<dbReference type="Pfam" id="PF03466">
    <property type="entry name" value="LysR_substrate"/>
    <property type="match status" value="1"/>
</dbReference>
<evidence type="ECO:0000256" key="1">
    <source>
        <dbReference type="ARBA" id="ARBA00009437"/>
    </source>
</evidence>
<name>A0A7G9S6V7_9MICO</name>
<dbReference type="InterPro" id="IPR058163">
    <property type="entry name" value="LysR-type_TF_proteobact-type"/>
</dbReference>
<dbReference type="GO" id="GO:0003700">
    <property type="term" value="F:DNA-binding transcription factor activity"/>
    <property type="evidence" value="ECO:0007669"/>
    <property type="project" value="TreeGrafter"/>
</dbReference>
<gene>
    <name evidence="3" type="ORF">H9L06_04540</name>
</gene>
<evidence type="ECO:0000313" key="3">
    <source>
        <dbReference type="EMBL" id="QNN63582.1"/>
    </source>
</evidence>
<dbReference type="InterPro" id="IPR005119">
    <property type="entry name" value="LysR_subst-bd"/>
</dbReference>
<accession>A0A7G9S6V7</accession>
<dbReference type="EMBL" id="CP060716">
    <property type="protein sequence ID" value="QNN63582.1"/>
    <property type="molecule type" value="Genomic_DNA"/>
</dbReference>
<organism evidence="3 4">
    <name type="scientific">Leucobacter denitrificans</name>
    <dbReference type="NCBI Taxonomy" id="683042"/>
    <lineage>
        <taxon>Bacteria</taxon>
        <taxon>Bacillati</taxon>
        <taxon>Actinomycetota</taxon>
        <taxon>Actinomycetes</taxon>
        <taxon>Micrococcales</taxon>
        <taxon>Microbacteriaceae</taxon>
        <taxon>Leucobacter</taxon>
    </lineage>
</organism>
<keyword evidence="4" id="KW-1185">Reference proteome</keyword>
<sequence length="203" mass="22818">MRVSAPDGFASFILTPAAARVREEHPNVSIEIVTTTRRALQQRSDIDLEIVVGEPQVNRAETSQLCEYTFGLYASKSYLKRNVAPTDLTTLGQHPLIYFADTMLQVDALDMLQDFDVERQETISGSSTFVHVEATRAGAGIGLLAGYMATRHRELVRIMEDIVNISLSYWMVSRRDTLQRPEVATMVRALRAQVREMRTDLLG</sequence>
<comment type="similarity">
    <text evidence="1">Belongs to the LysR transcriptional regulatory family.</text>
</comment>
<evidence type="ECO:0000259" key="2">
    <source>
        <dbReference type="Pfam" id="PF03466"/>
    </source>
</evidence>
<proteinExistence type="inferred from homology"/>
<dbReference type="KEGG" id="ldn:H9L06_04540"/>
<protein>
    <submittedName>
        <fullName evidence="3">Substrate-binding domain-containing protein</fullName>
    </submittedName>
</protein>
<dbReference type="GO" id="GO:0043565">
    <property type="term" value="F:sequence-specific DNA binding"/>
    <property type="evidence" value="ECO:0007669"/>
    <property type="project" value="TreeGrafter"/>
</dbReference>
<dbReference type="GO" id="GO:0006351">
    <property type="term" value="P:DNA-templated transcription"/>
    <property type="evidence" value="ECO:0007669"/>
    <property type="project" value="TreeGrafter"/>
</dbReference>
<reference evidence="3 4" key="1">
    <citation type="submission" date="2020-08" db="EMBL/GenBank/DDBJ databases">
        <title>Genome sequence of Leucobacter denitrificans KACC 14055T.</title>
        <authorList>
            <person name="Hyun D.-W."/>
            <person name="Bae J.-W."/>
        </authorList>
    </citation>
    <scope>NUCLEOTIDE SEQUENCE [LARGE SCALE GENOMIC DNA]</scope>
    <source>
        <strain evidence="3 4">KACC 14055</strain>
    </source>
</reference>
<dbReference type="Gene3D" id="3.40.190.290">
    <property type="match status" value="1"/>
</dbReference>
<evidence type="ECO:0000313" key="4">
    <source>
        <dbReference type="Proteomes" id="UP000515934"/>
    </source>
</evidence>
<dbReference type="AlphaFoldDB" id="A0A7G9S6V7"/>
<feature type="domain" description="LysR substrate-binding" evidence="2">
    <location>
        <begin position="2"/>
        <end position="194"/>
    </location>
</feature>
<dbReference type="Proteomes" id="UP000515934">
    <property type="component" value="Chromosome"/>
</dbReference>
<dbReference type="PANTHER" id="PTHR30537:SF3">
    <property type="entry name" value="TRANSCRIPTIONAL REGULATORY PROTEIN"/>
    <property type="match status" value="1"/>
</dbReference>
<dbReference type="SUPFAM" id="SSF53850">
    <property type="entry name" value="Periplasmic binding protein-like II"/>
    <property type="match status" value="1"/>
</dbReference>